<dbReference type="Gene3D" id="3.90.1570.30">
    <property type="match status" value="1"/>
</dbReference>
<organism evidence="3 4">
    <name type="scientific">Acinetobacter lwoffii NCTC 5866 = CIP 64.10 = NIPH 512</name>
    <dbReference type="NCBI Taxonomy" id="981327"/>
    <lineage>
        <taxon>Bacteria</taxon>
        <taxon>Pseudomonadati</taxon>
        <taxon>Pseudomonadota</taxon>
        <taxon>Gammaproteobacteria</taxon>
        <taxon>Moraxellales</taxon>
        <taxon>Moraxellaceae</taxon>
        <taxon>Acinetobacter</taxon>
    </lineage>
</organism>
<dbReference type="CDD" id="cd18799">
    <property type="entry name" value="SF2_C_EcoAI-like"/>
    <property type="match status" value="1"/>
</dbReference>
<dbReference type="PANTHER" id="PTHR47396">
    <property type="entry name" value="TYPE I RESTRICTION ENZYME ECOKI R PROTEIN"/>
    <property type="match status" value="1"/>
</dbReference>
<dbReference type="CDD" id="cd18032">
    <property type="entry name" value="DEXHc_RE_I_III_res"/>
    <property type="match status" value="1"/>
</dbReference>
<dbReference type="InterPro" id="IPR013670">
    <property type="entry name" value="EcoEI_R_C_dom"/>
</dbReference>
<feature type="compositionally biased region" description="Acidic residues" evidence="1">
    <location>
        <begin position="568"/>
        <end position="583"/>
    </location>
</feature>
<evidence type="ECO:0000256" key="1">
    <source>
        <dbReference type="SAM" id="MobiDB-lite"/>
    </source>
</evidence>
<dbReference type="InterPro" id="IPR027417">
    <property type="entry name" value="P-loop_NTPase"/>
</dbReference>
<feature type="compositionally biased region" description="Gly residues" evidence="1">
    <location>
        <begin position="590"/>
        <end position="601"/>
    </location>
</feature>
<evidence type="ECO:0000313" key="3">
    <source>
        <dbReference type="EMBL" id="ESJ95127.1"/>
    </source>
</evidence>
<evidence type="ECO:0000313" key="4">
    <source>
        <dbReference type="Proteomes" id="UP000018465"/>
    </source>
</evidence>
<feature type="region of interest" description="Disordered" evidence="1">
    <location>
        <begin position="556"/>
        <end position="605"/>
    </location>
</feature>
<gene>
    <name evidence="3" type="ORF">P800_01856</name>
</gene>
<dbReference type="Proteomes" id="UP000018465">
    <property type="component" value="Unassembled WGS sequence"/>
</dbReference>
<dbReference type="EMBL" id="AYHO01000003">
    <property type="protein sequence ID" value="ESJ95127.1"/>
    <property type="molecule type" value="Genomic_DNA"/>
</dbReference>
<dbReference type="SMART" id="SM00487">
    <property type="entry name" value="DEXDc"/>
    <property type="match status" value="1"/>
</dbReference>
<dbReference type="InterPro" id="IPR001650">
    <property type="entry name" value="Helicase_C-like"/>
</dbReference>
<dbReference type="Pfam" id="PF00271">
    <property type="entry name" value="Helicase_C"/>
    <property type="match status" value="1"/>
</dbReference>
<dbReference type="PANTHER" id="PTHR47396:SF1">
    <property type="entry name" value="ATP-DEPENDENT HELICASE IRC3-RELATED"/>
    <property type="match status" value="1"/>
</dbReference>
<dbReference type="InterPro" id="IPR014001">
    <property type="entry name" value="Helicase_ATP-bd"/>
</dbReference>
<dbReference type="Pfam" id="PF08463">
    <property type="entry name" value="EcoEI_R_C"/>
    <property type="match status" value="1"/>
</dbReference>
<dbReference type="Gene3D" id="3.40.50.300">
    <property type="entry name" value="P-loop containing nucleotide triphosphate hydrolases"/>
    <property type="match status" value="2"/>
</dbReference>
<comment type="caution">
    <text evidence="3">The sequence shown here is derived from an EMBL/GenBank/DDBJ whole genome shotgun (WGS) entry which is preliminary data.</text>
</comment>
<dbReference type="PROSITE" id="PS51192">
    <property type="entry name" value="HELICASE_ATP_BIND_1"/>
    <property type="match status" value="1"/>
</dbReference>
<dbReference type="RefSeq" id="WP_004645886.1">
    <property type="nucleotide sequence ID" value="NZ_KI530561.1"/>
</dbReference>
<reference evidence="3 4" key="1">
    <citation type="submission" date="2013-10" db="EMBL/GenBank/DDBJ databases">
        <title>The Genome Sequence of Acinetobacter lwoffii NIPH 512.</title>
        <authorList>
            <consortium name="The Broad Institute Genomics Platform"/>
            <consortium name="The Broad Institute Genome Sequencing Center for Infectious Disease"/>
            <person name="Cerqueira G."/>
            <person name="Feldgarden M."/>
            <person name="Courvalin P."/>
            <person name="Grillot-Courvalin C."/>
            <person name="Clermont D."/>
            <person name="Rocha E."/>
            <person name="Yoon E.-J."/>
            <person name="Nemec A."/>
            <person name="Young S.K."/>
            <person name="Zeng Q."/>
            <person name="Gargeya S."/>
            <person name="Fitzgerald M."/>
            <person name="Abouelleil A."/>
            <person name="Alvarado L."/>
            <person name="Berlin A.M."/>
            <person name="Chapman S.B."/>
            <person name="Gainer-Dewar J."/>
            <person name="Goldberg J."/>
            <person name="Gnerre S."/>
            <person name="Griggs A."/>
            <person name="Gujja S."/>
            <person name="Hansen M."/>
            <person name="Howarth C."/>
            <person name="Imamovic A."/>
            <person name="Ireland A."/>
            <person name="Larimer J."/>
            <person name="McCowan C."/>
            <person name="Murphy C."/>
            <person name="Pearson M."/>
            <person name="Poon T.W."/>
            <person name="Priest M."/>
            <person name="Roberts A."/>
            <person name="Saif S."/>
            <person name="Shea T."/>
            <person name="Sykes S."/>
            <person name="Wortman J."/>
            <person name="Nusbaum C."/>
            <person name="Birren B."/>
        </authorList>
    </citation>
    <scope>NUCLEOTIDE SEQUENCE [LARGE SCALE GENOMIC DNA]</scope>
    <source>
        <strain evidence="3 4">NIPH 512</strain>
    </source>
</reference>
<protein>
    <recommendedName>
        <fullName evidence="2">Helicase ATP-binding domain-containing protein</fullName>
    </recommendedName>
</protein>
<dbReference type="InterPro" id="IPR029464">
    <property type="entry name" value="HSDR_N"/>
</dbReference>
<keyword evidence="4" id="KW-1185">Reference proteome</keyword>
<dbReference type="Pfam" id="PF04851">
    <property type="entry name" value="ResIII"/>
    <property type="match status" value="1"/>
</dbReference>
<feature type="domain" description="Helicase ATP-binding" evidence="2">
    <location>
        <begin position="179"/>
        <end position="339"/>
    </location>
</feature>
<dbReference type="NCBIfam" id="NF046051">
    <property type="entry name" value="restrict_EcoAI"/>
    <property type="match status" value="1"/>
</dbReference>
<dbReference type="SUPFAM" id="SSF52540">
    <property type="entry name" value="P-loop containing nucleoside triphosphate hydrolases"/>
    <property type="match status" value="2"/>
</dbReference>
<sequence length="792" mass="90630">MDKKKLSERDICSKFINPALEQAGWTAHQIREEVTFTNGQIMVRGKLHTRGERKRADYVLYYKKNIPLAIIEAKDNNHSLGAGMQQALAYADCLQVPFVFSSNGDGFLFHDQTGLFGKVEQELGLDEFPSPEYLWKLYEQYKGLTTSESKKIVEYPYYDDGSGNIPRYYQVNAINKTIEAIARGQNRILLVMATGTGKTYTAFQIIWRLWKSGAKKRILFLADRNILVDQTKNKDFKPFGQQMTKISNRMIDKSYEIYLSLYQAVTGSEEEKNIYKQFSPEFFDLIVIDECHRGSAKEDSSWREILEYFSSATHVGLTATPKETKDTSNITYFGDPVYTYTLKKGIQDGFLAPYKVVRIDIDKDLQGWRPEKGKKDQHGNEITDRIYNLKDMDKGLVLKSRTEIVAQKITEFLVNTDPYAKTIVFCDDIDHAERMRQALANLNLERIKENRKFVMRITGDDKEGKAELDNFINPEERYPVIATTSKLMTTGVDSQTCKLIVLDQHIKSMTEFKQMIGRGTRINEEFGKTWFTIMDFKKATELFSDPAFDGDPVVIYEPKPDEPVVPPDEPDIGDEGDDSDYTNDDSTIGGTSGGEDTGGGDAEPPRKFYVNDVAVNVIGERVQFYDNDGKLVTESLKDYTRQHILKDYESLDAFLRKWKGADKKSLIIDEFKKQGVIFEALEDEVGKDFDPFDMICHIAFDQPALTKKERANNVRKRNYFTKYNDQARQVLDALLDKYADQGIEPIEDVKILQIPPFNQMGSIIEIIQSFGSPEEYTKALKELGNQLYDNVS</sequence>
<dbReference type="InterPro" id="IPR006935">
    <property type="entry name" value="Helicase/UvrB_N"/>
</dbReference>
<dbReference type="Pfam" id="PF13588">
    <property type="entry name" value="HSDR_N_2"/>
    <property type="match status" value="1"/>
</dbReference>
<name>A0ABP2ZCJ5_ACILW</name>
<evidence type="ECO:0000259" key="2">
    <source>
        <dbReference type="PROSITE" id="PS51192"/>
    </source>
</evidence>
<proteinExistence type="predicted"/>
<accession>A0ABP2ZCJ5</accession>
<dbReference type="InterPro" id="IPR050742">
    <property type="entry name" value="Helicase_Restrict-Modif_Enz"/>
</dbReference>